<dbReference type="OrthoDB" id="3648235at2759"/>
<dbReference type="GO" id="GO:0016020">
    <property type="term" value="C:membrane"/>
    <property type="evidence" value="ECO:0007669"/>
    <property type="project" value="UniProtKB-SubCell"/>
</dbReference>
<name>A0A8H7J8W4_9PLEO</name>
<keyword evidence="2 6" id="KW-0812">Transmembrane</keyword>
<comment type="subcellular location">
    <subcellularLocation>
        <location evidence="1">Membrane</location>
        <topology evidence="1">Multi-pass membrane protein</topology>
    </subcellularLocation>
</comment>
<dbReference type="PANTHER" id="PTHR35042:SF1">
    <property type="entry name" value="DUF1772-DOMAIN-CONTAINING PROTEIN"/>
    <property type="match status" value="1"/>
</dbReference>
<keyword evidence="3 6" id="KW-1133">Transmembrane helix</keyword>
<evidence type="ECO:0000256" key="4">
    <source>
        <dbReference type="ARBA" id="ARBA00023136"/>
    </source>
</evidence>
<proteinExistence type="inferred from homology"/>
<evidence type="ECO:0000256" key="2">
    <source>
        <dbReference type="ARBA" id="ARBA00022692"/>
    </source>
</evidence>
<evidence type="ECO:0000313" key="7">
    <source>
        <dbReference type="EMBL" id="KAF9697653.1"/>
    </source>
</evidence>
<gene>
    <name evidence="7" type="ORF">EKO04_004190</name>
</gene>
<dbReference type="AlphaFoldDB" id="A0A8H7J8W4"/>
<dbReference type="EMBL" id="RZGK01000007">
    <property type="protein sequence ID" value="KAF9697653.1"/>
    <property type="molecule type" value="Genomic_DNA"/>
</dbReference>
<feature type="transmembrane region" description="Helical" evidence="6">
    <location>
        <begin position="92"/>
        <end position="114"/>
    </location>
</feature>
<dbReference type="InterPro" id="IPR013901">
    <property type="entry name" value="Anthrone_oxy"/>
</dbReference>
<accession>A0A8H7J8W4</accession>
<organism evidence="7 8">
    <name type="scientific">Ascochyta lentis</name>
    <dbReference type="NCBI Taxonomy" id="205686"/>
    <lineage>
        <taxon>Eukaryota</taxon>
        <taxon>Fungi</taxon>
        <taxon>Dikarya</taxon>
        <taxon>Ascomycota</taxon>
        <taxon>Pezizomycotina</taxon>
        <taxon>Dothideomycetes</taxon>
        <taxon>Pleosporomycetidae</taxon>
        <taxon>Pleosporales</taxon>
        <taxon>Pleosporineae</taxon>
        <taxon>Didymellaceae</taxon>
        <taxon>Ascochyta</taxon>
    </lineage>
</organism>
<comment type="similarity">
    <text evidence="5">Belongs to the anthrone oxygenase family.</text>
</comment>
<dbReference type="PANTHER" id="PTHR35042">
    <property type="entry name" value="ANTHRONE OXYGENASE ENCC"/>
    <property type="match status" value="1"/>
</dbReference>
<keyword evidence="4 6" id="KW-0472">Membrane</keyword>
<dbReference type="Proteomes" id="UP000651452">
    <property type="component" value="Unassembled WGS sequence"/>
</dbReference>
<evidence type="ECO:0000256" key="5">
    <source>
        <dbReference type="ARBA" id="ARBA00034313"/>
    </source>
</evidence>
<evidence type="ECO:0000256" key="1">
    <source>
        <dbReference type="ARBA" id="ARBA00004141"/>
    </source>
</evidence>
<feature type="transmembrane region" description="Helical" evidence="6">
    <location>
        <begin position="12"/>
        <end position="36"/>
    </location>
</feature>
<evidence type="ECO:0000256" key="3">
    <source>
        <dbReference type="ARBA" id="ARBA00022989"/>
    </source>
</evidence>
<evidence type="ECO:0008006" key="9">
    <source>
        <dbReference type="Google" id="ProtNLM"/>
    </source>
</evidence>
<evidence type="ECO:0000313" key="8">
    <source>
        <dbReference type="Proteomes" id="UP000651452"/>
    </source>
</evidence>
<reference evidence="7" key="2">
    <citation type="submission" date="2020-09" db="EMBL/GenBank/DDBJ databases">
        <title>Reference genome assembly for Australian Ascochyta lentis isolate Al4.</title>
        <authorList>
            <person name="Lee R.C."/>
            <person name="Farfan-Caceres L.M."/>
            <person name="Debler J.W."/>
            <person name="Williams A.H."/>
            <person name="Henares B.M."/>
        </authorList>
    </citation>
    <scope>NUCLEOTIDE SEQUENCE</scope>
    <source>
        <strain evidence="7">Al4</strain>
    </source>
</reference>
<protein>
    <recommendedName>
        <fullName evidence="9">DUF1772-domain-containing protein</fullName>
    </recommendedName>
</protein>
<comment type="caution">
    <text evidence="7">The sequence shown here is derived from an EMBL/GenBank/DDBJ whole genome shotgun (WGS) entry which is preliminary data.</text>
</comment>
<sequence>MTTETVTILVQALQITVATSLIFIGGLSSCLSLWIMPLTTLLPPHLAASQFTQTVTWGSQYLQPTSRLLAASLLLTTLLTYCLPTPEHAAAWPYWAAALAVLLPVAPYEVIFIFPINERVQAIAGALEGGGDEKGAKRELVVLLQQWRVRNYGRVGMPVVAGVVAWCGVVRG</sequence>
<dbReference type="Pfam" id="PF08592">
    <property type="entry name" value="Anthrone_oxy"/>
    <property type="match status" value="1"/>
</dbReference>
<reference evidence="7" key="1">
    <citation type="submission" date="2018-12" db="EMBL/GenBank/DDBJ databases">
        <authorList>
            <person name="Syme R.A."/>
            <person name="Farfan-Caceres L."/>
            <person name="Lichtenzveig J."/>
        </authorList>
    </citation>
    <scope>NUCLEOTIDE SEQUENCE</scope>
    <source>
        <strain evidence="7">Al4</strain>
    </source>
</reference>
<keyword evidence="8" id="KW-1185">Reference proteome</keyword>
<evidence type="ECO:0000256" key="6">
    <source>
        <dbReference type="SAM" id="Phobius"/>
    </source>
</evidence>